<sequence>MGSDQPHILVVDDDDKLRKLLARYLSEHGYVVAAAATAADARAKLATLAFDLIILDLMMPGESGLDFASEFRRRSDVPILMLTAMGEPEDRIAGLEHGAEDYLVKPFEPRELLLRIANILRRLPRTEGQPAEVRMGGVVFDLDREELRQGDQIVRLTSVEKALLKALAVRAGSALSREHLNELTGGAGGDRAVDVQVTRLRRKIEPDPREPRYLQTVRGRGYVLKPD</sequence>
<dbReference type="PROSITE" id="PS51755">
    <property type="entry name" value="OMPR_PHOB"/>
    <property type="match status" value="1"/>
</dbReference>
<dbReference type="SUPFAM" id="SSF52172">
    <property type="entry name" value="CheY-like"/>
    <property type="match status" value="1"/>
</dbReference>
<evidence type="ECO:0000259" key="6">
    <source>
        <dbReference type="PROSITE" id="PS50110"/>
    </source>
</evidence>
<dbReference type="Pfam" id="PF00486">
    <property type="entry name" value="Trans_reg_C"/>
    <property type="match status" value="1"/>
</dbReference>
<evidence type="ECO:0000256" key="4">
    <source>
        <dbReference type="ARBA" id="ARBA00023125"/>
    </source>
</evidence>
<dbReference type="SMART" id="SM00862">
    <property type="entry name" value="Trans_reg_C"/>
    <property type="match status" value="1"/>
</dbReference>
<dbReference type="EMBL" id="UIDG01000282">
    <property type="protein sequence ID" value="SUS06962.1"/>
    <property type="molecule type" value="Genomic_DNA"/>
</dbReference>
<keyword evidence="1" id="KW-0597">Phosphoprotein</keyword>
<dbReference type="CDD" id="cd00383">
    <property type="entry name" value="trans_reg_C"/>
    <property type="match status" value="1"/>
</dbReference>
<reference evidence="8" key="1">
    <citation type="submission" date="2018-07" db="EMBL/GenBank/DDBJ databases">
        <authorList>
            <person name="Quirk P.G."/>
            <person name="Krulwich T.A."/>
        </authorList>
    </citation>
    <scope>NUCLEOTIDE SEQUENCE</scope>
</reference>
<feature type="domain" description="Response regulatory" evidence="6">
    <location>
        <begin position="7"/>
        <end position="120"/>
    </location>
</feature>
<dbReference type="AlphaFoldDB" id="A0A380TER5"/>
<dbReference type="InterPro" id="IPR036388">
    <property type="entry name" value="WH-like_DNA-bd_sf"/>
</dbReference>
<keyword evidence="5" id="KW-0804">Transcription</keyword>
<dbReference type="InterPro" id="IPR011006">
    <property type="entry name" value="CheY-like_superfamily"/>
</dbReference>
<dbReference type="CDD" id="cd17574">
    <property type="entry name" value="REC_OmpR"/>
    <property type="match status" value="1"/>
</dbReference>
<dbReference type="Gene3D" id="6.10.250.690">
    <property type="match status" value="1"/>
</dbReference>
<protein>
    <submittedName>
        <fullName evidence="8">DNA-binding response regulator in two-component regulatory system with EnvZ</fullName>
    </submittedName>
</protein>
<dbReference type="GO" id="GO:0032993">
    <property type="term" value="C:protein-DNA complex"/>
    <property type="evidence" value="ECO:0007669"/>
    <property type="project" value="TreeGrafter"/>
</dbReference>
<accession>A0A380TER5</accession>
<dbReference type="PROSITE" id="PS50110">
    <property type="entry name" value="RESPONSE_REGULATORY"/>
    <property type="match status" value="1"/>
</dbReference>
<dbReference type="FunFam" id="3.40.50.2300:FF:000001">
    <property type="entry name" value="DNA-binding response regulator PhoB"/>
    <property type="match status" value="1"/>
</dbReference>
<feature type="domain" description="OmpR/PhoB-type" evidence="7">
    <location>
        <begin position="130"/>
        <end position="226"/>
    </location>
</feature>
<proteinExistence type="predicted"/>
<dbReference type="GO" id="GO:0006355">
    <property type="term" value="P:regulation of DNA-templated transcription"/>
    <property type="evidence" value="ECO:0007669"/>
    <property type="project" value="InterPro"/>
</dbReference>
<keyword evidence="4 8" id="KW-0238">DNA-binding</keyword>
<evidence type="ECO:0000256" key="1">
    <source>
        <dbReference type="ARBA" id="ARBA00022553"/>
    </source>
</evidence>
<evidence type="ECO:0000259" key="7">
    <source>
        <dbReference type="PROSITE" id="PS51755"/>
    </source>
</evidence>
<dbReference type="Gene3D" id="1.10.10.10">
    <property type="entry name" value="Winged helix-like DNA-binding domain superfamily/Winged helix DNA-binding domain"/>
    <property type="match status" value="1"/>
</dbReference>
<evidence type="ECO:0000256" key="2">
    <source>
        <dbReference type="ARBA" id="ARBA00023012"/>
    </source>
</evidence>
<dbReference type="GO" id="GO:0000156">
    <property type="term" value="F:phosphorelay response regulator activity"/>
    <property type="evidence" value="ECO:0007669"/>
    <property type="project" value="TreeGrafter"/>
</dbReference>
<evidence type="ECO:0000256" key="3">
    <source>
        <dbReference type="ARBA" id="ARBA00023015"/>
    </source>
</evidence>
<dbReference type="Gene3D" id="3.40.50.2300">
    <property type="match status" value="1"/>
</dbReference>
<keyword evidence="2" id="KW-0902">Two-component regulatory system</keyword>
<dbReference type="InterPro" id="IPR016032">
    <property type="entry name" value="Sig_transdc_resp-reg_C-effctor"/>
</dbReference>
<dbReference type="PANTHER" id="PTHR48111">
    <property type="entry name" value="REGULATOR OF RPOS"/>
    <property type="match status" value="1"/>
</dbReference>
<dbReference type="Pfam" id="PF00072">
    <property type="entry name" value="Response_reg"/>
    <property type="match status" value="1"/>
</dbReference>
<dbReference type="SUPFAM" id="SSF46894">
    <property type="entry name" value="C-terminal effector domain of the bipartite response regulators"/>
    <property type="match status" value="1"/>
</dbReference>
<evidence type="ECO:0000256" key="5">
    <source>
        <dbReference type="ARBA" id="ARBA00023163"/>
    </source>
</evidence>
<keyword evidence="3" id="KW-0805">Transcription regulation</keyword>
<dbReference type="InterPro" id="IPR001867">
    <property type="entry name" value="OmpR/PhoB-type_DNA-bd"/>
</dbReference>
<organism evidence="8">
    <name type="scientific">metagenome</name>
    <dbReference type="NCBI Taxonomy" id="256318"/>
    <lineage>
        <taxon>unclassified sequences</taxon>
        <taxon>metagenomes</taxon>
    </lineage>
</organism>
<dbReference type="InterPro" id="IPR001789">
    <property type="entry name" value="Sig_transdc_resp-reg_receiver"/>
</dbReference>
<dbReference type="GO" id="GO:0005829">
    <property type="term" value="C:cytosol"/>
    <property type="evidence" value="ECO:0007669"/>
    <property type="project" value="TreeGrafter"/>
</dbReference>
<evidence type="ECO:0000313" key="8">
    <source>
        <dbReference type="EMBL" id="SUS06962.1"/>
    </source>
</evidence>
<name>A0A380TER5_9ZZZZ</name>
<dbReference type="PANTHER" id="PTHR48111:SF4">
    <property type="entry name" value="DNA-BINDING DUAL TRANSCRIPTIONAL REGULATOR OMPR"/>
    <property type="match status" value="1"/>
</dbReference>
<dbReference type="GO" id="GO:0000976">
    <property type="term" value="F:transcription cis-regulatory region binding"/>
    <property type="evidence" value="ECO:0007669"/>
    <property type="project" value="TreeGrafter"/>
</dbReference>
<dbReference type="InterPro" id="IPR039420">
    <property type="entry name" value="WalR-like"/>
</dbReference>
<gene>
    <name evidence="8" type="primary">ompR</name>
    <name evidence="8" type="ORF">DF3PB_3520004</name>
</gene>
<dbReference type="SMART" id="SM00448">
    <property type="entry name" value="REC"/>
    <property type="match status" value="1"/>
</dbReference>